<feature type="compositionally biased region" description="Polar residues" evidence="7">
    <location>
        <begin position="163"/>
        <end position="175"/>
    </location>
</feature>
<protein>
    <recommendedName>
        <fullName evidence="6">Dihydrolipoamide acetyltransferase component of pyruvate dehydrogenase complex</fullName>
        <ecNumber evidence="6">2.3.1.-</ecNumber>
    </recommendedName>
</protein>
<name>A0ABU6NJX6_9BACI</name>
<dbReference type="CDD" id="cd06849">
    <property type="entry name" value="lipoyl_domain"/>
    <property type="match status" value="1"/>
</dbReference>
<accession>A0ABU6NJX6</accession>
<dbReference type="Pfam" id="PF00198">
    <property type="entry name" value="2-oxoacid_dh"/>
    <property type="match status" value="1"/>
</dbReference>
<evidence type="ECO:0000256" key="6">
    <source>
        <dbReference type="RuleBase" id="RU003423"/>
    </source>
</evidence>
<comment type="similarity">
    <text evidence="2 6">Belongs to the 2-oxoacid dehydrogenase family.</text>
</comment>
<dbReference type="Gene3D" id="4.10.320.10">
    <property type="entry name" value="E3-binding domain"/>
    <property type="match status" value="1"/>
</dbReference>
<keyword evidence="5 6" id="KW-0012">Acyltransferase</keyword>
<evidence type="ECO:0000256" key="5">
    <source>
        <dbReference type="ARBA" id="ARBA00023315"/>
    </source>
</evidence>
<feature type="domain" description="Peripheral subunit-binding (PSBD)" evidence="9">
    <location>
        <begin position="108"/>
        <end position="145"/>
    </location>
</feature>
<comment type="caution">
    <text evidence="10">The sequence shown here is derived from an EMBL/GenBank/DDBJ whole genome shotgun (WGS) entry which is preliminary data.</text>
</comment>
<feature type="domain" description="Lipoyl-binding" evidence="8">
    <location>
        <begin position="1"/>
        <end position="76"/>
    </location>
</feature>
<dbReference type="InterPro" id="IPR000089">
    <property type="entry name" value="Biotin_lipoyl"/>
</dbReference>
<dbReference type="SUPFAM" id="SSF52777">
    <property type="entry name" value="CoA-dependent acyltransferases"/>
    <property type="match status" value="1"/>
</dbReference>
<keyword evidence="3 6" id="KW-0808">Transferase</keyword>
<dbReference type="InterPro" id="IPR050743">
    <property type="entry name" value="2-oxoacid_DH_E2_comp"/>
</dbReference>
<dbReference type="PROSITE" id="PS51826">
    <property type="entry name" value="PSBD"/>
    <property type="match status" value="1"/>
</dbReference>
<evidence type="ECO:0000256" key="3">
    <source>
        <dbReference type="ARBA" id="ARBA00022679"/>
    </source>
</evidence>
<dbReference type="Pfam" id="PF02817">
    <property type="entry name" value="E3_binding"/>
    <property type="match status" value="1"/>
</dbReference>
<dbReference type="InterPro" id="IPR011053">
    <property type="entry name" value="Single_hybrid_motif"/>
</dbReference>
<dbReference type="InterPro" id="IPR004167">
    <property type="entry name" value="PSBD"/>
</dbReference>
<organism evidence="10 11">
    <name type="scientific">Shouchella miscanthi</name>
    <dbReference type="NCBI Taxonomy" id="2598861"/>
    <lineage>
        <taxon>Bacteria</taxon>
        <taxon>Bacillati</taxon>
        <taxon>Bacillota</taxon>
        <taxon>Bacilli</taxon>
        <taxon>Bacillales</taxon>
        <taxon>Bacillaceae</taxon>
        <taxon>Shouchella</taxon>
    </lineage>
</organism>
<dbReference type="InterPro" id="IPR036625">
    <property type="entry name" value="E3-bd_dom_sf"/>
</dbReference>
<dbReference type="InterPro" id="IPR023213">
    <property type="entry name" value="CAT-like_dom_sf"/>
</dbReference>
<dbReference type="EC" id="2.3.1.-" evidence="6"/>
<keyword evidence="11" id="KW-1185">Reference proteome</keyword>
<evidence type="ECO:0000256" key="1">
    <source>
        <dbReference type="ARBA" id="ARBA00001938"/>
    </source>
</evidence>
<dbReference type="PROSITE" id="PS00189">
    <property type="entry name" value="LIPOYL"/>
    <property type="match status" value="1"/>
</dbReference>
<evidence type="ECO:0000259" key="8">
    <source>
        <dbReference type="PROSITE" id="PS50968"/>
    </source>
</evidence>
<dbReference type="EMBL" id="JAROAS010000020">
    <property type="protein sequence ID" value="MED4128518.1"/>
    <property type="molecule type" value="Genomic_DNA"/>
</dbReference>
<dbReference type="Proteomes" id="UP001341820">
    <property type="component" value="Unassembled WGS sequence"/>
</dbReference>
<comment type="cofactor">
    <cofactor evidence="1 6">
        <name>(R)-lipoate</name>
        <dbReference type="ChEBI" id="CHEBI:83088"/>
    </cofactor>
</comment>
<dbReference type="PANTHER" id="PTHR43178">
    <property type="entry name" value="DIHYDROLIPOAMIDE ACETYLTRANSFERASE COMPONENT OF PYRUVATE DEHYDROGENASE COMPLEX"/>
    <property type="match status" value="1"/>
</dbReference>
<dbReference type="Gene3D" id="2.40.50.100">
    <property type="match status" value="1"/>
</dbReference>
<evidence type="ECO:0000259" key="9">
    <source>
        <dbReference type="PROSITE" id="PS51826"/>
    </source>
</evidence>
<dbReference type="InterPro" id="IPR001078">
    <property type="entry name" value="2-oxoacid_DH_actylTfrase"/>
</dbReference>
<gene>
    <name evidence="10" type="ORF">P5F74_10275</name>
</gene>
<evidence type="ECO:0000256" key="4">
    <source>
        <dbReference type="ARBA" id="ARBA00022823"/>
    </source>
</evidence>
<proteinExistence type="inferred from homology"/>
<feature type="compositionally biased region" description="Basic and acidic residues" evidence="7">
    <location>
        <begin position="152"/>
        <end position="161"/>
    </location>
</feature>
<sequence>MIEVKLHDIGEGMTEGEILTFFVKVGDVVKMDQPLVEVQTDKVSAELSAPKAGIVKEILIEQGESVTVGTSILMIEEIRDEKELEQRQEKTTVKNYRSEAVRSQRRVLASPYTRKIARENQVNIEDVVGTGEKGRVIDQDVYAVLEGFKKKPEQQSKKPSPELRSSSYFTGSKPSSVRTIPYEGRRKQIATKMTESVYTIPHVTHFEEANVTSLLEWRTACKEVGMPFSLGAYFIKALVITLKEHPLFNSVLDEKNGVIRIQDFYNIGLATNAPDGLIVPVLKHADRKSILTIDREMKELTRKAQDNELKGDDLRGGTFTVSNVGPLGSTGATPIINAPQTALLAIHKTKRRPIVTKDDQLAIGDVMTMSMSFDHRIADGAQAVAFTNRWVELLEEPKRLILELM</sequence>
<dbReference type="Gene3D" id="3.30.559.10">
    <property type="entry name" value="Chloramphenicol acetyltransferase-like domain"/>
    <property type="match status" value="1"/>
</dbReference>
<dbReference type="RefSeq" id="WP_328237294.1">
    <property type="nucleotide sequence ID" value="NZ_JAROAS010000020.1"/>
</dbReference>
<evidence type="ECO:0000256" key="2">
    <source>
        <dbReference type="ARBA" id="ARBA00007317"/>
    </source>
</evidence>
<dbReference type="SUPFAM" id="SSF51230">
    <property type="entry name" value="Single hybrid motif"/>
    <property type="match status" value="1"/>
</dbReference>
<evidence type="ECO:0000313" key="11">
    <source>
        <dbReference type="Proteomes" id="UP001341820"/>
    </source>
</evidence>
<evidence type="ECO:0000256" key="7">
    <source>
        <dbReference type="SAM" id="MobiDB-lite"/>
    </source>
</evidence>
<evidence type="ECO:0000313" key="10">
    <source>
        <dbReference type="EMBL" id="MED4128518.1"/>
    </source>
</evidence>
<feature type="region of interest" description="Disordered" evidence="7">
    <location>
        <begin position="152"/>
        <end position="175"/>
    </location>
</feature>
<keyword evidence="4 6" id="KW-0450">Lipoyl</keyword>
<dbReference type="PROSITE" id="PS50968">
    <property type="entry name" value="BIOTINYL_LIPOYL"/>
    <property type="match status" value="1"/>
</dbReference>
<dbReference type="InterPro" id="IPR003016">
    <property type="entry name" value="2-oxoA_DH_lipoyl-BS"/>
</dbReference>
<dbReference type="SUPFAM" id="SSF47005">
    <property type="entry name" value="Peripheral subunit-binding domain of 2-oxo acid dehydrogenase complex"/>
    <property type="match status" value="1"/>
</dbReference>
<reference evidence="10 11" key="1">
    <citation type="submission" date="2023-03" db="EMBL/GenBank/DDBJ databases">
        <title>Bacillus Genome Sequencing.</title>
        <authorList>
            <person name="Dunlap C."/>
        </authorList>
    </citation>
    <scope>NUCLEOTIDE SEQUENCE [LARGE SCALE GENOMIC DNA]</scope>
    <source>
        <strain evidence="10 11">B-4107</strain>
    </source>
</reference>
<dbReference type="Pfam" id="PF00364">
    <property type="entry name" value="Biotin_lipoyl"/>
    <property type="match status" value="1"/>
</dbReference>
<dbReference type="PANTHER" id="PTHR43178:SF5">
    <property type="entry name" value="LIPOAMIDE ACYLTRANSFERASE COMPONENT OF BRANCHED-CHAIN ALPHA-KETO ACID DEHYDROGENASE COMPLEX, MITOCHONDRIAL"/>
    <property type="match status" value="1"/>
</dbReference>